<proteinExistence type="inferred from homology"/>
<keyword evidence="3" id="KW-0970">Cilium biogenesis/degradation</keyword>
<organism evidence="8 9">
    <name type="scientific">Cimex lectularius</name>
    <name type="common">Bed bug</name>
    <name type="synonym">Acanthia lectularia</name>
    <dbReference type="NCBI Taxonomy" id="79782"/>
    <lineage>
        <taxon>Eukaryota</taxon>
        <taxon>Metazoa</taxon>
        <taxon>Ecdysozoa</taxon>
        <taxon>Arthropoda</taxon>
        <taxon>Hexapoda</taxon>
        <taxon>Insecta</taxon>
        <taxon>Pterygota</taxon>
        <taxon>Neoptera</taxon>
        <taxon>Paraneoptera</taxon>
        <taxon>Hemiptera</taxon>
        <taxon>Heteroptera</taxon>
        <taxon>Panheteroptera</taxon>
        <taxon>Cimicomorpha</taxon>
        <taxon>Cimicidae</taxon>
        <taxon>Cimex</taxon>
    </lineage>
</organism>
<dbReference type="OMA" id="DVAYWCH"/>
<dbReference type="PANTHER" id="PTHR12968:SF2">
    <property type="entry name" value="B9 DOMAIN-CONTAINING PROTEIN 2"/>
    <property type="match status" value="1"/>
</dbReference>
<dbReference type="PROSITE" id="PS51381">
    <property type="entry name" value="C2_B9"/>
    <property type="match status" value="1"/>
</dbReference>
<protein>
    <recommendedName>
        <fullName evidence="7">B9 domain-containing protein 2</fullName>
    </recommendedName>
</protein>
<dbReference type="EnsemblMetazoa" id="XM_014397997.1">
    <property type="protein sequence ID" value="XP_014253483.1"/>
    <property type="gene ID" value="LOC106668852"/>
</dbReference>
<dbReference type="Pfam" id="PF07162">
    <property type="entry name" value="B9-C2"/>
    <property type="match status" value="1"/>
</dbReference>
<sequence>MAELYIIGQIVGAKNFRRKSLFCKWGIHTGPGWQLISGQKEGQTQVDNPGYDEMTYWCHPIDVHFATKGIPGWPKIYLQIFHYDEFGRSEVCGYGYSFIPTTPGCHSISCPTWKPLGKLYDKFSEFFIGGGPQLRNPDIIFNGLDRFRLSTEPMGIVDLEFNLIQKNFQKYGVETY</sequence>
<evidence type="ECO:0000256" key="6">
    <source>
        <dbReference type="ARBA" id="ARBA00038411"/>
    </source>
</evidence>
<evidence type="ECO:0000313" key="8">
    <source>
        <dbReference type="EnsemblMetazoa" id="XP_014253483.1"/>
    </source>
</evidence>
<keyword evidence="5" id="KW-0966">Cell projection</keyword>
<evidence type="ECO:0000313" key="9">
    <source>
        <dbReference type="Proteomes" id="UP000494040"/>
    </source>
</evidence>
<evidence type="ECO:0000256" key="2">
    <source>
        <dbReference type="ARBA" id="ARBA00022490"/>
    </source>
</evidence>
<dbReference type="AlphaFoldDB" id="A0A8I6TFZ2"/>
<dbReference type="PANTHER" id="PTHR12968">
    <property type="entry name" value="B9 DOMAIN-CONTAINING"/>
    <property type="match status" value="1"/>
</dbReference>
<dbReference type="GO" id="GO:0036038">
    <property type="term" value="C:MKS complex"/>
    <property type="evidence" value="ECO:0007669"/>
    <property type="project" value="TreeGrafter"/>
</dbReference>
<dbReference type="InterPro" id="IPR010796">
    <property type="entry name" value="C2_B9-type_dom"/>
</dbReference>
<evidence type="ECO:0000256" key="7">
    <source>
        <dbReference type="ARBA" id="ARBA00039272"/>
    </source>
</evidence>
<evidence type="ECO:0000256" key="1">
    <source>
        <dbReference type="ARBA" id="ARBA00004120"/>
    </source>
</evidence>
<dbReference type="KEGG" id="clec:106668852"/>
<keyword evidence="2" id="KW-0963">Cytoplasm</keyword>
<evidence type="ECO:0000256" key="3">
    <source>
        <dbReference type="ARBA" id="ARBA00022794"/>
    </source>
</evidence>
<keyword evidence="4" id="KW-0206">Cytoskeleton</keyword>
<reference evidence="8" key="1">
    <citation type="submission" date="2022-01" db="UniProtKB">
        <authorList>
            <consortium name="EnsemblMetazoa"/>
        </authorList>
    </citation>
    <scope>IDENTIFICATION</scope>
</reference>
<accession>A0A8I6TFZ2</accession>
<comment type="similarity">
    <text evidence="6">Belongs to the B9D family.</text>
</comment>
<dbReference type="RefSeq" id="XP_014253483.1">
    <property type="nucleotide sequence ID" value="XM_014397997.1"/>
</dbReference>
<comment type="subcellular location">
    <subcellularLocation>
        <location evidence="1">Cytoplasm</location>
        <location evidence="1">Cytoskeleton</location>
        <location evidence="1">Cilium basal body</location>
    </subcellularLocation>
</comment>
<dbReference type="CTD" id="80776"/>
<evidence type="ECO:0000256" key="5">
    <source>
        <dbReference type="ARBA" id="ARBA00023273"/>
    </source>
</evidence>
<name>A0A8I6TFZ2_CIMLE</name>
<keyword evidence="9" id="KW-1185">Reference proteome</keyword>
<dbReference type="GO" id="GO:0060271">
    <property type="term" value="P:cilium assembly"/>
    <property type="evidence" value="ECO:0007669"/>
    <property type="project" value="TreeGrafter"/>
</dbReference>
<dbReference type="Proteomes" id="UP000494040">
    <property type="component" value="Unassembled WGS sequence"/>
</dbReference>
<dbReference type="GeneID" id="106668852"/>
<evidence type="ECO:0000256" key="4">
    <source>
        <dbReference type="ARBA" id="ARBA00023212"/>
    </source>
</evidence>
<dbReference type="OrthoDB" id="184109at2759"/>